<accession>A0ABP9PMJ7</accession>
<dbReference type="CDD" id="cd12797">
    <property type="entry name" value="M23_peptidase"/>
    <property type="match status" value="1"/>
</dbReference>
<evidence type="ECO:0000313" key="3">
    <source>
        <dbReference type="EMBL" id="GAA5147886.1"/>
    </source>
</evidence>
<protein>
    <recommendedName>
        <fullName evidence="2">M23ase beta-sheet core domain-containing protein</fullName>
    </recommendedName>
</protein>
<organism evidence="3 4">
    <name type="scientific">Pseudonocardia eucalypti</name>
    <dbReference type="NCBI Taxonomy" id="648755"/>
    <lineage>
        <taxon>Bacteria</taxon>
        <taxon>Bacillati</taxon>
        <taxon>Actinomycetota</taxon>
        <taxon>Actinomycetes</taxon>
        <taxon>Pseudonocardiales</taxon>
        <taxon>Pseudonocardiaceae</taxon>
        <taxon>Pseudonocardia</taxon>
    </lineage>
</organism>
<dbReference type="Proteomes" id="UP001428817">
    <property type="component" value="Unassembled WGS sequence"/>
</dbReference>
<dbReference type="Pfam" id="PF01551">
    <property type="entry name" value="Peptidase_M23"/>
    <property type="match status" value="1"/>
</dbReference>
<evidence type="ECO:0000313" key="4">
    <source>
        <dbReference type="Proteomes" id="UP001428817"/>
    </source>
</evidence>
<dbReference type="InterPro" id="IPR050570">
    <property type="entry name" value="Cell_wall_metabolism_enzyme"/>
</dbReference>
<evidence type="ECO:0000256" key="1">
    <source>
        <dbReference type="ARBA" id="ARBA00022729"/>
    </source>
</evidence>
<dbReference type="SUPFAM" id="SSF51261">
    <property type="entry name" value="Duplicated hybrid motif"/>
    <property type="match status" value="1"/>
</dbReference>
<dbReference type="Gene3D" id="2.70.70.10">
    <property type="entry name" value="Glucose Permease (Domain IIA)"/>
    <property type="match status" value="1"/>
</dbReference>
<name>A0ABP9PMJ7_9PSEU</name>
<sequence length="146" mass="15553">MRPVPVARFGWPLAPVPSVTRPFQPPSMPYGPGHRGADLAGVPDQPVLAPADGTIVYAAPLADRGVVAVDHADGLRTSYEPVTAAVRAGQRVSRGEPLGRLAPGHRACPAAACLHWGLRRDGEYLDPLLLVRALRVRLLPWSGPPR</sequence>
<evidence type="ECO:0000259" key="2">
    <source>
        <dbReference type="Pfam" id="PF01551"/>
    </source>
</evidence>
<dbReference type="InterPro" id="IPR011055">
    <property type="entry name" value="Dup_hybrid_motif"/>
</dbReference>
<feature type="domain" description="M23ase beta-sheet core" evidence="2">
    <location>
        <begin position="33"/>
        <end position="127"/>
    </location>
</feature>
<keyword evidence="1" id="KW-0732">Signal</keyword>
<dbReference type="InterPro" id="IPR016047">
    <property type="entry name" value="M23ase_b-sheet_dom"/>
</dbReference>
<dbReference type="PANTHER" id="PTHR21666:SF289">
    <property type="entry name" value="L-ALA--D-GLU ENDOPEPTIDASE"/>
    <property type="match status" value="1"/>
</dbReference>
<gene>
    <name evidence="3" type="ORF">GCM10023321_09410</name>
</gene>
<dbReference type="EMBL" id="BAABJP010000003">
    <property type="protein sequence ID" value="GAA5147886.1"/>
    <property type="molecule type" value="Genomic_DNA"/>
</dbReference>
<comment type="caution">
    <text evidence="3">The sequence shown here is derived from an EMBL/GenBank/DDBJ whole genome shotgun (WGS) entry which is preliminary data.</text>
</comment>
<keyword evidence="4" id="KW-1185">Reference proteome</keyword>
<reference evidence="4" key="1">
    <citation type="journal article" date="2019" name="Int. J. Syst. Evol. Microbiol.">
        <title>The Global Catalogue of Microorganisms (GCM) 10K type strain sequencing project: providing services to taxonomists for standard genome sequencing and annotation.</title>
        <authorList>
            <consortium name="The Broad Institute Genomics Platform"/>
            <consortium name="The Broad Institute Genome Sequencing Center for Infectious Disease"/>
            <person name="Wu L."/>
            <person name="Ma J."/>
        </authorList>
    </citation>
    <scope>NUCLEOTIDE SEQUENCE [LARGE SCALE GENOMIC DNA]</scope>
    <source>
        <strain evidence="4">JCM 18303</strain>
    </source>
</reference>
<proteinExistence type="predicted"/>
<dbReference type="PANTHER" id="PTHR21666">
    <property type="entry name" value="PEPTIDASE-RELATED"/>
    <property type="match status" value="1"/>
</dbReference>